<feature type="compositionally biased region" description="Pro residues" evidence="1">
    <location>
        <begin position="46"/>
        <end position="56"/>
    </location>
</feature>
<feature type="transmembrane region" description="Helical" evidence="2">
    <location>
        <begin position="12"/>
        <end position="32"/>
    </location>
</feature>
<dbReference type="RefSeq" id="WP_211470523.1">
    <property type="nucleotide sequence ID" value="NZ_JAGSXH010000109.1"/>
</dbReference>
<feature type="domain" description="DUF8175" evidence="3">
    <location>
        <begin position="68"/>
        <end position="219"/>
    </location>
</feature>
<name>A0A8J7WTL9_9ACTN</name>
<keyword evidence="2" id="KW-0472">Membrane</keyword>
<dbReference type="Pfam" id="PF26526">
    <property type="entry name" value="DUF8175"/>
    <property type="match status" value="1"/>
</dbReference>
<evidence type="ECO:0000313" key="4">
    <source>
        <dbReference type="EMBL" id="MBS2965939.1"/>
    </source>
</evidence>
<gene>
    <name evidence="4" type="ORF">KGA66_23035</name>
</gene>
<keyword evidence="2" id="KW-1133">Transmembrane helix</keyword>
<evidence type="ECO:0000256" key="2">
    <source>
        <dbReference type="SAM" id="Phobius"/>
    </source>
</evidence>
<evidence type="ECO:0000313" key="5">
    <source>
        <dbReference type="Proteomes" id="UP000677913"/>
    </source>
</evidence>
<accession>A0A8J7WTL9</accession>
<dbReference type="InterPro" id="IPR058488">
    <property type="entry name" value="DUF8175"/>
</dbReference>
<evidence type="ECO:0000256" key="1">
    <source>
        <dbReference type="SAM" id="MobiDB-lite"/>
    </source>
</evidence>
<organism evidence="4 5">
    <name type="scientific">Actinocrinis puniceicyclus</name>
    <dbReference type="NCBI Taxonomy" id="977794"/>
    <lineage>
        <taxon>Bacteria</taxon>
        <taxon>Bacillati</taxon>
        <taxon>Actinomycetota</taxon>
        <taxon>Actinomycetes</taxon>
        <taxon>Catenulisporales</taxon>
        <taxon>Actinospicaceae</taxon>
        <taxon>Actinocrinis</taxon>
    </lineage>
</organism>
<proteinExistence type="predicted"/>
<comment type="caution">
    <text evidence="4">The sequence shown here is derived from an EMBL/GenBank/DDBJ whole genome shotgun (WGS) entry which is preliminary data.</text>
</comment>
<keyword evidence="5" id="KW-1185">Reference proteome</keyword>
<dbReference type="AlphaFoldDB" id="A0A8J7WTL9"/>
<sequence>MRNLIGTRRILPAVIAVGALLVIAAVAVPLLATHRGHTGATAVSPSPTPSTSPVPGPTGAVSLVQGARLADGIEVGYPHTIVGAVSAAAQYLDAVASTLDPDYAASLGRMAGDPAVPALPGNLAASVTKLRAALQLPADGPVPAPAAFVTTAQMYQLRATSADNATVLLLTSNTFINTHGGTAGTVGVYPVRMHWTGGDWHLAGIGTGVDYSALAATPDTQTAVNQGWQALIAATGSAP</sequence>
<keyword evidence="2" id="KW-0812">Transmembrane</keyword>
<dbReference type="EMBL" id="JAGSXH010000109">
    <property type="protein sequence ID" value="MBS2965939.1"/>
    <property type="molecule type" value="Genomic_DNA"/>
</dbReference>
<feature type="region of interest" description="Disordered" evidence="1">
    <location>
        <begin position="37"/>
        <end position="58"/>
    </location>
</feature>
<evidence type="ECO:0000259" key="3">
    <source>
        <dbReference type="Pfam" id="PF26526"/>
    </source>
</evidence>
<reference evidence="4" key="1">
    <citation type="submission" date="2021-04" db="EMBL/GenBank/DDBJ databases">
        <title>Genome based classification of Actinospica acidithermotolerans sp. nov., an actinobacterium isolated from an Indonesian hot spring.</title>
        <authorList>
            <person name="Kusuma A.B."/>
            <person name="Putra K.E."/>
            <person name="Nafisah S."/>
            <person name="Loh J."/>
            <person name="Nouioui I."/>
            <person name="Goodfellow M."/>
        </authorList>
    </citation>
    <scope>NUCLEOTIDE SEQUENCE</scope>
    <source>
        <strain evidence="4">DSM 45618</strain>
    </source>
</reference>
<dbReference type="Proteomes" id="UP000677913">
    <property type="component" value="Unassembled WGS sequence"/>
</dbReference>
<protein>
    <recommendedName>
        <fullName evidence="3">DUF8175 domain-containing protein</fullName>
    </recommendedName>
</protein>